<evidence type="ECO:0000256" key="2">
    <source>
        <dbReference type="SAM" id="Phobius"/>
    </source>
</evidence>
<reference evidence="3 4" key="1">
    <citation type="submission" date="2023-01" db="EMBL/GenBank/DDBJ databases">
        <title>Analysis of 21 Apiospora genomes using comparative genomics revels a genus with tremendous synthesis potential of carbohydrate active enzymes and secondary metabolites.</title>
        <authorList>
            <person name="Sorensen T."/>
        </authorList>
    </citation>
    <scope>NUCLEOTIDE SEQUENCE [LARGE SCALE GENOMIC DNA]</scope>
    <source>
        <strain evidence="3 4">CBS 114990</strain>
    </source>
</reference>
<comment type="caution">
    <text evidence="3">The sequence shown here is derived from an EMBL/GenBank/DDBJ whole genome shotgun (WGS) entry which is preliminary data.</text>
</comment>
<organism evidence="3 4">
    <name type="scientific">Apiospora hydei</name>
    <dbReference type="NCBI Taxonomy" id="1337664"/>
    <lineage>
        <taxon>Eukaryota</taxon>
        <taxon>Fungi</taxon>
        <taxon>Dikarya</taxon>
        <taxon>Ascomycota</taxon>
        <taxon>Pezizomycotina</taxon>
        <taxon>Sordariomycetes</taxon>
        <taxon>Xylariomycetidae</taxon>
        <taxon>Amphisphaeriales</taxon>
        <taxon>Apiosporaceae</taxon>
        <taxon>Apiospora</taxon>
    </lineage>
</organism>
<feature type="compositionally biased region" description="Basic and acidic residues" evidence="1">
    <location>
        <begin position="109"/>
        <end position="127"/>
    </location>
</feature>
<sequence length="127" mass="13938">MEQTEPPSPNASTAIANTFLALFILSCTRFLMGMTKMIQSAAMLREILARSLLMAECPGPGIAHRPALEDEDEHVGDRVDRHGRDHDPAQDSKAQMATLLGEDAQIKQQDGHLDLTKTEVVDGLRDD</sequence>
<dbReference type="Proteomes" id="UP001433268">
    <property type="component" value="Unassembled WGS sequence"/>
</dbReference>
<feature type="transmembrane region" description="Helical" evidence="2">
    <location>
        <begin position="12"/>
        <end position="32"/>
    </location>
</feature>
<dbReference type="EMBL" id="JAQQWN010000006">
    <property type="protein sequence ID" value="KAK8081079.1"/>
    <property type="molecule type" value="Genomic_DNA"/>
</dbReference>
<evidence type="ECO:0000256" key="1">
    <source>
        <dbReference type="SAM" id="MobiDB-lite"/>
    </source>
</evidence>
<protein>
    <submittedName>
        <fullName evidence="3">Uncharacterized protein</fullName>
    </submittedName>
</protein>
<proteinExistence type="predicted"/>
<keyword evidence="2" id="KW-1133">Transmembrane helix</keyword>
<name>A0ABR1WFY9_9PEZI</name>
<evidence type="ECO:0000313" key="3">
    <source>
        <dbReference type="EMBL" id="KAK8081079.1"/>
    </source>
</evidence>
<evidence type="ECO:0000313" key="4">
    <source>
        <dbReference type="Proteomes" id="UP001433268"/>
    </source>
</evidence>
<keyword evidence="2" id="KW-0812">Transmembrane</keyword>
<accession>A0ABR1WFY9</accession>
<keyword evidence="4" id="KW-1185">Reference proteome</keyword>
<feature type="compositionally biased region" description="Basic and acidic residues" evidence="1">
    <location>
        <begin position="75"/>
        <end position="90"/>
    </location>
</feature>
<feature type="region of interest" description="Disordered" evidence="1">
    <location>
        <begin position="63"/>
        <end position="94"/>
    </location>
</feature>
<gene>
    <name evidence="3" type="ORF">PG997_008897</name>
</gene>
<dbReference type="GeneID" id="92046272"/>
<feature type="region of interest" description="Disordered" evidence="1">
    <location>
        <begin position="107"/>
        <end position="127"/>
    </location>
</feature>
<dbReference type="RefSeq" id="XP_066668554.1">
    <property type="nucleotide sequence ID" value="XM_066813212.1"/>
</dbReference>
<keyword evidence="2" id="KW-0472">Membrane</keyword>